<accession>A0ABQ3XJ47</accession>
<sequence length="420" mass="45234">MPVAGLVIAVLTASVVGLWPDGAEAAVATPVASVSAPAPEPSRALTPFEQVSSQVDAQKLALLKGDEAGWLAPIDKKLQPRYRTIFKNLRALDLTSADMGIDGELTEKGATLTGKVGLTYCFSGVACPAYRLDPTGGAPKIIHKITWTSRGGSWVITRMADSGVSNYLQPAPWENTALTVAAGERVIVAGPKSQAANVKRVLPLAEKAAAVADRYAAQLNNPRAKYRIYLADNKMWKSWYAGAAPPWSVAYHLQLNNTGSDIVVKASKVMPEGNRYITEVIQHELGHSVTLDGNHNRDAEKDQWLTEGVAEYIGYQPGKPQNGYSGDALRFVRSRGRAVKTIAVPSLTEKSDDLAVTRLYATGHFAVACMAEKYGEPKMLNFVQMVLHSGVERDAASQAVYGKPFAAVDKACVSWIKQKL</sequence>
<dbReference type="Proteomes" id="UP000612282">
    <property type="component" value="Unassembled WGS sequence"/>
</dbReference>
<comment type="caution">
    <text evidence="1">The sequence shown here is derived from an EMBL/GenBank/DDBJ whole genome shotgun (WGS) entry which is preliminary data.</text>
</comment>
<organism evidence="1 2">
    <name type="scientific">Actinoplanes couchii</name>
    <dbReference type="NCBI Taxonomy" id="403638"/>
    <lineage>
        <taxon>Bacteria</taxon>
        <taxon>Bacillati</taxon>
        <taxon>Actinomycetota</taxon>
        <taxon>Actinomycetes</taxon>
        <taxon>Micromonosporales</taxon>
        <taxon>Micromonosporaceae</taxon>
        <taxon>Actinoplanes</taxon>
    </lineage>
</organism>
<proteinExistence type="predicted"/>
<name>A0ABQ3XJ47_9ACTN</name>
<reference evidence="1 2" key="1">
    <citation type="submission" date="2021-01" db="EMBL/GenBank/DDBJ databases">
        <title>Whole genome shotgun sequence of Actinoplanes couchii NBRC 106145.</title>
        <authorList>
            <person name="Komaki H."/>
            <person name="Tamura T."/>
        </authorList>
    </citation>
    <scope>NUCLEOTIDE SEQUENCE [LARGE SCALE GENOMIC DNA]</scope>
    <source>
        <strain evidence="1 2">NBRC 106145</strain>
    </source>
</reference>
<protein>
    <recommendedName>
        <fullName evidence="3">Peptidase MA-like domain-containing protein</fullName>
    </recommendedName>
</protein>
<keyword evidence="2" id="KW-1185">Reference proteome</keyword>
<gene>
    <name evidence="1" type="ORF">Aco03nite_068440</name>
</gene>
<evidence type="ECO:0008006" key="3">
    <source>
        <dbReference type="Google" id="ProtNLM"/>
    </source>
</evidence>
<evidence type="ECO:0000313" key="1">
    <source>
        <dbReference type="EMBL" id="GID58440.1"/>
    </source>
</evidence>
<dbReference type="EMBL" id="BOMG01000085">
    <property type="protein sequence ID" value="GID58440.1"/>
    <property type="molecule type" value="Genomic_DNA"/>
</dbReference>
<evidence type="ECO:0000313" key="2">
    <source>
        <dbReference type="Proteomes" id="UP000612282"/>
    </source>
</evidence>